<evidence type="ECO:0008006" key="4">
    <source>
        <dbReference type="Google" id="ProtNLM"/>
    </source>
</evidence>
<dbReference type="Proteomes" id="UP001162060">
    <property type="component" value="Unassembled WGS sequence"/>
</dbReference>
<name>A0AAV1TUG2_9STRA</name>
<organism evidence="2 3">
    <name type="scientific">Peronospora matthiolae</name>
    <dbReference type="NCBI Taxonomy" id="2874970"/>
    <lineage>
        <taxon>Eukaryota</taxon>
        <taxon>Sar</taxon>
        <taxon>Stramenopiles</taxon>
        <taxon>Oomycota</taxon>
        <taxon>Peronosporomycetes</taxon>
        <taxon>Peronosporales</taxon>
        <taxon>Peronosporaceae</taxon>
        <taxon>Peronospora</taxon>
    </lineage>
</organism>
<feature type="signal peptide" evidence="1">
    <location>
        <begin position="1"/>
        <end position="22"/>
    </location>
</feature>
<comment type="caution">
    <text evidence="2">The sequence shown here is derived from an EMBL/GenBank/DDBJ whole genome shotgun (WGS) entry which is preliminary data.</text>
</comment>
<accession>A0AAV1TUG2</accession>
<dbReference type="EMBL" id="CAKLBY020000086">
    <property type="protein sequence ID" value="CAK7925301.1"/>
    <property type="molecule type" value="Genomic_DNA"/>
</dbReference>
<sequence length="153" mass="17010">MRATVILAFGVLTLFANSGAVANKSPRNLRRVAVAGEENDVRMKELIPNTSISTTFGPEEERGVSGRLFGKLSGVLEDLDLSLYATLQASRTDKATAVKNLMAKKRMTVEKLHRIYRLDDYKKLYDKNGNESPEAAVFRLYERAVNNLQATTT</sequence>
<gene>
    <name evidence="2" type="ORF">PM001_LOCUS10451</name>
</gene>
<evidence type="ECO:0000313" key="2">
    <source>
        <dbReference type="EMBL" id="CAK7925301.1"/>
    </source>
</evidence>
<dbReference type="AlphaFoldDB" id="A0AAV1TUG2"/>
<evidence type="ECO:0000313" key="3">
    <source>
        <dbReference type="Proteomes" id="UP001162060"/>
    </source>
</evidence>
<evidence type="ECO:0000256" key="1">
    <source>
        <dbReference type="SAM" id="SignalP"/>
    </source>
</evidence>
<proteinExistence type="predicted"/>
<protein>
    <recommendedName>
        <fullName evidence="4">RxLR effector protein</fullName>
    </recommendedName>
</protein>
<reference evidence="2" key="1">
    <citation type="submission" date="2024-01" db="EMBL/GenBank/DDBJ databases">
        <authorList>
            <person name="Webb A."/>
        </authorList>
    </citation>
    <scope>NUCLEOTIDE SEQUENCE</scope>
    <source>
        <strain evidence="2">Pm1</strain>
    </source>
</reference>
<keyword evidence="1" id="KW-0732">Signal</keyword>
<feature type="chain" id="PRO_5043841757" description="RxLR effector protein" evidence="1">
    <location>
        <begin position="23"/>
        <end position="153"/>
    </location>
</feature>